<evidence type="ECO:0000313" key="2">
    <source>
        <dbReference type="EMBL" id="GAI89708.1"/>
    </source>
</evidence>
<name>X1S9R3_9ZZZZ</name>
<gene>
    <name evidence="2" type="ORF">S12H4_32320</name>
</gene>
<organism evidence="2">
    <name type="scientific">marine sediment metagenome</name>
    <dbReference type="NCBI Taxonomy" id="412755"/>
    <lineage>
        <taxon>unclassified sequences</taxon>
        <taxon>metagenomes</taxon>
        <taxon>ecological metagenomes</taxon>
    </lineage>
</organism>
<feature type="compositionally biased region" description="Basic and acidic residues" evidence="1">
    <location>
        <begin position="1"/>
        <end position="14"/>
    </location>
</feature>
<accession>X1S9R3</accession>
<sequence>ERCHGESERHRSDEDNITPPEIMYPKAKINPTCMMCHPRGKIKHVSLHASFLAGAETIFDKPNGQKQYCTDCHGKDHRINVRTIRWNKATGELLEK</sequence>
<protein>
    <submittedName>
        <fullName evidence="2">Uncharacterized protein</fullName>
    </submittedName>
</protein>
<evidence type="ECO:0000256" key="1">
    <source>
        <dbReference type="SAM" id="MobiDB-lite"/>
    </source>
</evidence>
<feature type="region of interest" description="Disordered" evidence="1">
    <location>
        <begin position="1"/>
        <end position="23"/>
    </location>
</feature>
<dbReference type="EMBL" id="BARW01018940">
    <property type="protein sequence ID" value="GAI89708.1"/>
    <property type="molecule type" value="Genomic_DNA"/>
</dbReference>
<reference evidence="2" key="1">
    <citation type="journal article" date="2014" name="Front. Microbiol.">
        <title>High frequency of phylogenetically diverse reductive dehalogenase-homologous genes in deep subseafloor sedimentary metagenomes.</title>
        <authorList>
            <person name="Kawai M."/>
            <person name="Futagami T."/>
            <person name="Toyoda A."/>
            <person name="Takaki Y."/>
            <person name="Nishi S."/>
            <person name="Hori S."/>
            <person name="Arai W."/>
            <person name="Tsubouchi T."/>
            <person name="Morono Y."/>
            <person name="Uchiyama I."/>
            <person name="Ito T."/>
            <person name="Fujiyama A."/>
            <person name="Inagaki F."/>
            <person name="Takami H."/>
        </authorList>
    </citation>
    <scope>NUCLEOTIDE SEQUENCE</scope>
    <source>
        <strain evidence="2">Expedition CK06-06</strain>
    </source>
</reference>
<comment type="caution">
    <text evidence="2">The sequence shown here is derived from an EMBL/GenBank/DDBJ whole genome shotgun (WGS) entry which is preliminary data.</text>
</comment>
<feature type="non-terminal residue" evidence="2">
    <location>
        <position position="1"/>
    </location>
</feature>
<proteinExistence type="predicted"/>
<dbReference type="SUPFAM" id="SSF48695">
    <property type="entry name" value="Multiheme cytochromes"/>
    <property type="match status" value="1"/>
</dbReference>
<dbReference type="InterPro" id="IPR036280">
    <property type="entry name" value="Multihaem_cyt_sf"/>
</dbReference>
<dbReference type="AlphaFoldDB" id="X1S9R3"/>